<protein>
    <submittedName>
        <fullName evidence="1">(diamondback moth) hypothetical protein</fullName>
    </submittedName>
</protein>
<gene>
    <name evidence="1" type="ORF">PLXY2_LOCUS7136</name>
</gene>
<dbReference type="Proteomes" id="UP000653454">
    <property type="component" value="Unassembled WGS sequence"/>
</dbReference>
<evidence type="ECO:0000313" key="2">
    <source>
        <dbReference type="Proteomes" id="UP000653454"/>
    </source>
</evidence>
<comment type="caution">
    <text evidence="1">The sequence shown here is derived from an EMBL/GenBank/DDBJ whole genome shotgun (WGS) entry which is preliminary data.</text>
</comment>
<sequence length="619" mass="70698">MDEDEFNISLCSEDFAMDDETSDELTQTYAALTQTQQSRAESPTLLGDFNFDVAINQQRLEKADSLEEALEVLKEIDKGPLAPQPSTSQHQQPDYFHQVPENCTEISIPNCYRTNINQIQHSIDTHMNTDPSTCYNFEKYVEIGKDMNETLISADKHTNQQINSSFGDMDIERNCVEVDTQSTFVDIQRCFLDTKETYMETQETELNAQELLLNSQVAHNDMKNTEQYDFSQQLTHVSQSQIEDSRFKLLEMYIIGGNKTVKPPPNRNKIIPKAVEISQFMAKNDSDKNFASQDMRGDPKNCDADSNTRDLNVLSERLDNTEEPKSNSVNKIVINKKLLDITNTVNTANDITMTAEEEVTGNSKITENSCKTMPKRAKIDDDTTVTQDITSINSEEKSQSITQTENVIPFKIIEELNRVKTLMSRRNERRLSTDGYSTDSGFVSDSQIKSSLKTSLHCSDSGLNQSAHCLFNYLMTCQYNANNLEIATEISDVLSELVDSLHTDEVYPPFLDEVLDKIKTLLDDVSENKSENVDSIENPDNITQKDETIHRLLLLNKSINIITYTIDQITIILEKFHTNSTSKLNRHIREVCERARLEEQLASLYEQENDMHMQHHHHM</sequence>
<keyword evidence="2" id="KW-1185">Reference proteome</keyword>
<organism evidence="1 2">
    <name type="scientific">Plutella xylostella</name>
    <name type="common">Diamondback moth</name>
    <name type="synonym">Plutella maculipennis</name>
    <dbReference type="NCBI Taxonomy" id="51655"/>
    <lineage>
        <taxon>Eukaryota</taxon>
        <taxon>Metazoa</taxon>
        <taxon>Ecdysozoa</taxon>
        <taxon>Arthropoda</taxon>
        <taxon>Hexapoda</taxon>
        <taxon>Insecta</taxon>
        <taxon>Pterygota</taxon>
        <taxon>Neoptera</taxon>
        <taxon>Endopterygota</taxon>
        <taxon>Lepidoptera</taxon>
        <taxon>Glossata</taxon>
        <taxon>Ditrysia</taxon>
        <taxon>Yponomeutoidea</taxon>
        <taxon>Plutellidae</taxon>
        <taxon>Plutella</taxon>
    </lineage>
</organism>
<reference evidence="1" key="1">
    <citation type="submission" date="2020-11" db="EMBL/GenBank/DDBJ databases">
        <authorList>
            <person name="Whiteford S."/>
        </authorList>
    </citation>
    <scope>NUCLEOTIDE SEQUENCE</scope>
</reference>
<name>A0A8S4EWC3_PLUXY</name>
<proteinExistence type="predicted"/>
<accession>A0A8S4EWC3</accession>
<dbReference type="AlphaFoldDB" id="A0A8S4EWC3"/>
<evidence type="ECO:0000313" key="1">
    <source>
        <dbReference type="EMBL" id="CAG9120216.1"/>
    </source>
</evidence>
<dbReference type="EMBL" id="CAJHNJ030000023">
    <property type="protein sequence ID" value="CAG9120216.1"/>
    <property type="molecule type" value="Genomic_DNA"/>
</dbReference>